<gene>
    <name evidence="2" type="ORF">HMPREF1557_01695</name>
</gene>
<keyword evidence="1" id="KW-0812">Transmembrane</keyword>
<evidence type="ECO:0000256" key="1">
    <source>
        <dbReference type="SAM" id="Phobius"/>
    </source>
</evidence>
<accession>U2IKI5</accession>
<feature type="transmembrane region" description="Helical" evidence="1">
    <location>
        <begin position="104"/>
        <end position="122"/>
    </location>
</feature>
<evidence type="ECO:0000313" key="3">
    <source>
        <dbReference type="Proteomes" id="UP000016617"/>
    </source>
</evidence>
<dbReference type="Pfam" id="PF06993">
    <property type="entry name" value="DUF1304"/>
    <property type="match status" value="1"/>
</dbReference>
<comment type="caution">
    <text evidence="2">The sequence shown here is derived from an EMBL/GenBank/DDBJ whole genome shotgun (WGS) entry which is preliminary data.</text>
</comment>
<sequence length="123" mass="13312">MRKANLSIYATVLSVLVALEFFYIMYLETFATASASTARVFGMSQEELENKNLNTLFKNQGVYNGLLGLGIFYALVYNPSLILPIMIYIVAVAAYGAATSNLKILLTQGGLAILTIAATIFLG</sequence>
<reference evidence="2 3" key="1">
    <citation type="submission" date="2013-06" db="EMBL/GenBank/DDBJ databases">
        <authorList>
            <person name="Weinstock G."/>
            <person name="Sodergren E."/>
            <person name="Lobos E.A."/>
            <person name="Fulton L."/>
            <person name="Fulton R."/>
            <person name="Courtney L."/>
            <person name="Fronick C."/>
            <person name="O'Laughlin M."/>
            <person name="Godfrey J."/>
            <person name="Wilson R.M."/>
            <person name="Miner T."/>
            <person name="Farmer C."/>
            <person name="Delehaunty K."/>
            <person name="Cordes M."/>
            <person name="Minx P."/>
            <person name="Tomlinson C."/>
            <person name="Chen J."/>
            <person name="Wollam A."/>
            <person name="Pepin K.H."/>
            <person name="Bhonagiri V."/>
            <person name="Zhang X."/>
            <person name="Warren W."/>
            <person name="Mitreva M."/>
            <person name="Mardis E.R."/>
            <person name="Wilson R.K."/>
        </authorList>
    </citation>
    <scope>NUCLEOTIDE SEQUENCE [LARGE SCALE GENOMIC DNA]</scope>
    <source>
        <strain evidence="2 3">W1703</strain>
    </source>
</reference>
<feature type="transmembrane region" description="Helical" evidence="1">
    <location>
        <begin position="7"/>
        <end position="26"/>
    </location>
</feature>
<dbReference type="PANTHER" id="PTHR38446">
    <property type="entry name" value="BLL0914 PROTEIN"/>
    <property type="match status" value="1"/>
</dbReference>
<protein>
    <recommendedName>
        <fullName evidence="4">DUF1304 domain-containing protein</fullName>
    </recommendedName>
</protein>
<evidence type="ECO:0000313" key="2">
    <source>
        <dbReference type="EMBL" id="ERJ74411.1"/>
    </source>
</evidence>
<dbReference type="PANTHER" id="PTHR38446:SF1">
    <property type="entry name" value="BLL0914 PROTEIN"/>
    <property type="match status" value="1"/>
</dbReference>
<organism evidence="2 3">
    <name type="scientific">Streptococcus sobrinus W1703</name>
    <dbReference type="NCBI Taxonomy" id="1227275"/>
    <lineage>
        <taxon>Bacteria</taxon>
        <taxon>Bacillati</taxon>
        <taxon>Bacillota</taxon>
        <taxon>Bacilli</taxon>
        <taxon>Lactobacillales</taxon>
        <taxon>Streptococcaceae</taxon>
        <taxon>Streptococcus</taxon>
    </lineage>
</organism>
<dbReference type="EMBL" id="AWVA01000102">
    <property type="protein sequence ID" value="ERJ74411.1"/>
    <property type="molecule type" value="Genomic_DNA"/>
</dbReference>
<evidence type="ECO:0008006" key="4">
    <source>
        <dbReference type="Google" id="ProtNLM"/>
    </source>
</evidence>
<dbReference type="AlphaFoldDB" id="U2IKI5"/>
<dbReference type="PATRIC" id="fig|1227275.3.peg.1511"/>
<dbReference type="InterPro" id="IPR009732">
    <property type="entry name" value="DUF1304"/>
</dbReference>
<dbReference type="HOGENOM" id="CLU_129819_2_1_9"/>
<dbReference type="Proteomes" id="UP000016617">
    <property type="component" value="Unassembled WGS sequence"/>
</dbReference>
<keyword evidence="1" id="KW-0472">Membrane</keyword>
<keyword evidence="1" id="KW-1133">Transmembrane helix</keyword>
<proteinExistence type="predicted"/>
<feature type="transmembrane region" description="Helical" evidence="1">
    <location>
        <begin position="71"/>
        <end position="97"/>
    </location>
</feature>
<name>U2IKI5_9STRE</name>